<evidence type="ECO:0000313" key="3">
    <source>
        <dbReference type="Proteomes" id="UP001302222"/>
    </source>
</evidence>
<proteinExistence type="predicted"/>
<keyword evidence="3" id="KW-1185">Reference proteome</keyword>
<dbReference type="RefSeq" id="WP_323260617.1">
    <property type="nucleotide sequence ID" value="NZ_JAYGIM010000013.1"/>
</dbReference>
<dbReference type="Proteomes" id="UP001302222">
    <property type="component" value="Unassembled WGS sequence"/>
</dbReference>
<evidence type="ECO:0000313" key="2">
    <source>
        <dbReference type="EMBL" id="MEA5428360.1"/>
    </source>
</evidence>
<gene>
    <name evidence="2" type="ORF">VB798_17335</name>
</gene>
<organism evidence="2 3">
    <name type="scientific">Arcicella lustrica</name>
    <dbReference type="NCBI Taxonomy" id="2984196"/>
    <lineage>
        <taxon>Bacteria</taxon>
        <taxon>Pseudomonadati</taxon>
        <taxon>Bacteroidota</taxon>
        <taxon>Cytophagia</taxon>
        <taxon>Cytophagales</taxon>
        <taxon>Flectobacillaceae</taxon>
        <taxon>Arcicella</taxon>
    </lineage>
</organism>
<feature type="chain" id="PRO_5046708567" evidence="1">
    <location>
        <begin position="25"/>
        <end position="199"/>
    </location>
</feature>
<dbReference type="EMBL" id="JAYGIM010000013">
    <property type="protein sequence ID" value="MEA5428360.1"/>
    <property type="molecule type" value="Genomic_DNA"/>
</dbReference>
<feature type="signal peptide" evidence="1">
    <location>
        <begin position="1"/>
        <end position="24"/>
    </location>
</feature>
<evidence type="ECO:0000256" key="1">
    <source>
        <dbReference type="SAM" id="SignalP"/>
    </source>
</evidence>
<accession>A0ABU5SM14</accession>
<protein>
    <submittedName>
        <fullName evidence="2">Uncharacterized protein</fullName>
    </submittedName>
</protein>
<sequence length="199" mass="22900">MKKQIFYLIFLFFTMWNTITNVQAQCDIAQLTIADSTTTKSLRGYIQKVYSLNPQIIENLTSKKTAIVLLEETRHGVAGKGDEKAFEVVICESDFFKYRKMTINGYFELDNVLYLVTSPLFGSFKTDNYNYDNPCLSKILSKHSLREFKASKWVKKQRNNVEIEVLEQGDKLNIYGCIIIPNLKGKGNEGDYSLLFTLD</sequence>
<comment type="caution">
    <text evidence="2">The sequence shown here is derived from an EMBL/GenBank/DDBJ whole genome shotgun (WGS) entry which is preliminary data.</text>
</comment>
<reference evidence="2 3" key="1">
    <citation type="submission" date="2023-12" db="EMBL/GenBank/DDBJ databases">
        <title>Novel species of the genus Arcicella isolated from rivers.</title>
        <authorList>
            <person name="Lu H."/>
        </authorList>
    </citation>
    <scope>NUCLEOTIDE SEQUENCE [LARGE SCALE GENOMIC DNA]</scope>
    <source>
        <strain evidence="2 3">DC25W</strain>
    </source>
</reference>
<keyword evidence="1" id="KW-0732">Signal</keyword>
<name>A0ABU5SM14_9BACT</name>